<dbReference type="Gene3D" id="3.40.50.1820">
    <property type="entry name" value="alpha/beta hydrolase"/>
    <property type="match status" value="1"/>
</dbReference>
<dbReference type="EMBL" id="CP064781">
    <property type="protein sequence ID" value="QRJ64010.1"/>
    <property type="molecule type" value="Genomic_DNA"/>
</dbReference>
<keyword evidence="2" id="KW-0378">Hydrolase</keyword>
<dbReference type="GO" id="GO:0016787">
    <property type="term" value="F:hydrolase activity"/>
    <property type="evidence" value="ECO:0007669"/>
    <property type="project" value="UniProtKB-KW"/>
</dbReference>
<dbReference type="KEGG" id="ares:IWH25_01200"/>
<name>A0A974Y3Q3_9RHOO</name>
<dbReference type="PANTHER" id="PTHR43798">
    <property type="entry name" value="MONOACYLGLYCEROL LIPASE"/>
    <property type="match status" value="1"/>
</dbReference>
<dbReference type="GO" id="GO:0016020">
    <property type="term" value="C:membrane"/>
    <property type="evidence" value="ECO:0007669"/>
    <property type="project" value="TreeGrafter"/>
</dbReference>
<reference evidence="2" key="1">
    <citation type="submission" date="2020-11" db="EMBL/GenBank/DDBJ databases">
        <title>Azospira restricta DSM 18626 genome sequence.</title>
        <authorList>
            <person name="Moe W.M."/>
        </authorList>
    </citation>
    <scope>NUCLEOTIDE SEQUENCE</scope>
    <source>
        <strain evidence="2">DSM 18626</strain>
    </source>
</reference>
<dbReference type="InterPro" id="IPR029058">
    <property type="entry name" value="AB_hydrolase_fold"/>
</dbReference>
<accession>A0A974Y3Q3</accession>
<sequence length="332" mass="37163">MEQCIRFCTTEDGVRIAYATSGAGLPIVRPGHWLTHLEYDLKSPVWNHLLAGLSERHLLVRYDPRGTGLSDRDVSDISPEGWLRDLEAVVRDLALPRFALLGISQGAATAIRYCARHPERVSHLVLYGAYARGRLHRDDPQFGPDMLDAMCTLIEKGWGSEDASYRELFSSRYVASGSREAIAWMNDLEAVSASPRMAARYFRAIADIDVRPLLPKLHVPTLVLHCRDDRAVPYRFGVELAAAIAGARFVPMEGASHLFLEHEPACRTFFDEVPRFLGDRPQRFSRRALARRGRSWRELVSRVHHAVEPYYVIAAVGSALAGAASYLLSRLG</sequence>
<dbReference type="RefSeq" id="WP_203387541.1">
    <property type="nucleotide sequence ID" value="NZ_CP064781.1"/>
</dbReference>
<organism evidence="2 3">
    <name type="scientific">Azospira restricta</name>
    <dbReference type="NCBI Taxonomy" id="404405"/>
    <lineage>
        <taxon>Bacteria</taxon>
        <taxon>Pseudomonadati</taxon>
        <taxon>Pseudomonadota</taxon>
        <taxon>Betaproteobacteria</taxon>
        <taxon>Rhodocyclales</taxon>
        <taxon>Rhodocyclaceae</taxon>
        <taxon>Azospira</taxon>
    </lineage>
</organism>
<dbReference type="Proteomes" id="UP000663444">
    <property type="component" value="Chromosome"/>
</dbReference>
<dbReference type="InterPro" id="IPR000073">
    <property type="entry name" value="AB_hydrolase_1"/>
</dbReference>
<dbReference type="AlphaFoldDB" id="A0A974Y3Q3"/>
<dbReference type="SUPFAM" id="SSF53474">
    <property type="entry name" value="alpha/beta-Hydrolases"/>
    <property type="match status" value="1"/>
</dbReference>
<gene>
    <name evidence="2" type="ORF">IWH25_01200</name>
</gene>
<evidence type="ECO:0000259" key="1">
    <source>
        <dbReference type="Pfam" id="PF00561"/>
    </source>
</evidence>
<protein>
    <submittedName>
        <fullName evidence="2">Alpha/beta hydrolase</fullName>
    </submittedName>
</protein>
<evidence type="ECO:0000313" key="3">
    <source>
        <dbReference type="Proteomes" id="UP000663444"/>
    </source>
</evidence>
<dbReference type="PANTHER" id="PTHR43798:SF33">
    <property type="entry name" value="HYDROLASE, PUTATIVE (AFU_ORTHOLOGUE AFUA_2G14860)-RELATED"/>
    <property type="match status" value="1"/>
</dbReference>
<dbReference type="InterPro" id="IPR050266">
    <property type="entry name" value="AB_hydrolase_sf"/>
</dbReference>
<proteinExistence type="predicted"/>
<evidence type="ECO:0000313" key="2">
    <source>
        <dbReference type="EMBL" id="QRJ64010.1"/>
    </source>
</evidence>
<keyword evidence="3" id="KW-1185">Reference proteome</keyword>
<feature type="domain" description="AB hydrolase-1" evidence="1">
    <location>
        <begin position="45"/>
        <end position="262"/>
    </location>
</feature>
<dbReference type="PRINTS" id="PR00111">
    <property type="entry name" value="ABHYDROLASE"/>
</dbReference>
<dbReference type="Pfam" id="PF00561">
    <property type="entry name" value="Abhydrolase_1"/>
    <property type="match status" value="1"/>
</dbReference>